<dbReference type="InterPro" id="IPR038508">
    <property type="entry name" value="ArfGAP_dom_sf"/>
</dbReference>
<keyword evidence="4" id="KW-0862">Zinc</keyword>
<dbReference type="PRINTS" id="PR00405">
    <property type="entry name" value="REVINTRACTNG"/>
</dbReference>
<evidence type="ECO:0000256" key="1">
    <source>
        <dbReference type="ARBA" id="ARBA00022468"/>
    </source>
</evidence>
<evidence type="ECO:0000256" key="4">
    <source>
        <dbReference type="ARBA" id="ARBA00022833"/>
    </source>
</evidence>
<dbReference type="InterPro" id="IPR037278">
    <property type="entry name" value="ARFGAP/RecO"/>
</dbReference>
<dbReference type="InterPro" id="IPR001164">
    <property type="entry name" value="ArfGAP_dom"/>
</dbReference>
<dbReference type="InterPro" id="IPR029058">
    <property type="entry name" value="AB_hydrolase_fold"/>
</dbReference>
<sequence length="519" mass="55957">MSKKASPLTAEQLRTIRSLPGNDACADSGAPLPDWASESAGVHRGLGVHVSFVRSLTMDDFTEEQYERMIKGGNAKWKEYCDGIEDAALKSKLHAFQGEGALRQKIDLLYNSAEAKIYRDSLQSPLAMLADLFSRAKSGGGTAPVDDEGFASPPAASSTTKAAVKLEDEPAPSYADTYKTQGYPYASSEMFASTKSQLVLLAWGISGVWGALRLKGGDGDPRLCNALAAAAVALTIAIPILALNRFAAKITSGLVNNRQDAFKSARNLLVERIASGRARRMERSDVYYPKSQGGEKNARAGLIFYPGALVDRTAYAPIASQLSDLGVLVCVANLEPYRLVADMMSYKIRQEVMHMLNDALLKGDGTWTVDEWSIGGHSFGAQVATIAVTNEFHSTVKTMVLWGSASYPAYSFCHYRKTLRDLGDMKVLVLNGSEDAIAGSSAFGSLEEYVAKMPPAYDERNEAAAAYTRVVTIEGGNHAGCAHYGPQTYPIPDGTRKITLEEQQSKMANLTAKFLLGEA</sequence>
<evidence type="ECO:0000256" key="5">
    <source>
        <dbReference type="PROSITE-ProRule" id="PRU00288"/>
    </source>
</evidence>
<dbReference type="Gene3D" id="3.40.50.1820">
    <property type="entry name" value="alpha/beta hydrolase"/>
    <property type="match status" value="1"/>
</dbReference>
<evidence type="ECO:0000256" key="2">
    <source>
        <dbReference type="ARBA" id="ARBA00022723"/>
    </source>
</evidence>
<name>K0S008_THAOC</name>
<dbReference type="GO" id="GO:0016787">
    <property type="term" value="F:hydrolase activity"/>
    <property type="evidence" value="ECO:0007669"/>
    <property type="project" value="InterPro"/>
</dbReference>
<dbReference type="Proteomes" id="UP000266841">
    <property type="component" value="Unassembled WGS sequence"/>
</dbReference>
<dbReference type="OMA" id="NDACADS"/>
<dbReference type="GO" id="GO:0008270">
    <property type="term" value="F:zinc ion binding"/>
    <property type="evidence" value="ECO:0007669"/>
    <property type="project" value="UniProtKB-KW"/>
</dbReference>
<dbReference type="AlphaFoldDB" id="K0S008"/>
<protein>
    <recommendedName>
        <fullName evidence="6">Arf-GAP domain-containing protein</fullName>
    </recommendedName>
</protein>
<dbReference type="PROSITE" id="PS50115">
    <property type="entry name" value="ARFGAP"/>
    <property type="match status" value="1"/>
</dbReference>
<dbReference type="GO" id="GO:0005096">
    <property type="term" value="F:GTPase activator activity"/>
    <property type="evidence" value="ECO:0007669"/>
    <property type="project" value="UniProtKB-KW"/>
</dbReference>
<reference evidence="7 8" key="1">
    <citation type="journal article" date="2012" name="Genome Biol.">
        <title>Genome and low-iron response of an oceanic diatom adapted to chronic iron limitation.</title>
        <authorList>
            <person name="Lommer M."/>
            <person name="Specht M."/>
            <person name="Roy A.S."/>
            <person name="Kraemer L."/>
            <person name="Andreson R."/>
            <person name="Gutowska M.A."/>
            <person name="Wolf J."/>
            <person name="Bergner S.V."/>
            <person name="Schilhabel M.B."/>
            <person name="Klostermeier U.C."/>
            <person name="Beiko R.G."/>
            <person name="Rosenstiel P."/>
            <person name="Hippler M."/>
            <person name="Laroche J."/>
        </authorList>
    </citation>
    <scope>NUCLEOTIDE SEQUENCE [LARGE SCALE GENOMIC DNA]</scope>
    <source>
        <strain evidence="7 8">CCMP1005</strain>
    </source>
</reference>
<evidence type="ECO:0000259" key="6">
    <source>
        <dbReference type="PROSITE" id="PS50115"/>
    </source>
</evidence>
<keyword evidence="2" id="KW-0479">Metal-binding</keyword>
<dbReference type="GO" id="GO:0000139">
    <property type="term" value="C:Golgi membrane"/>
    <property type="evidence" value="ECO:0007669"/>
    <property type="project" value="GOC"/>
</dbReference>
<organism evidence="7 8">
    <name type="scientific">Thalassiosira oceanica</name>
    <name type="common">Marine diatom</name>
    <dbReference type="NCBI Taxonomy" id="159749"/>
    <lineage>
        <taxon>Eukaryota</taxon>
        <taxon>Sar</taxon>
        <taxon>Stramenopiles</taxon>
        <taxon>Ochrophyta</taxon>
        <taxon>Bacillariophyta</taxon>
        <taxon>Coscinodiscophyceae</taxon>
        <taxon>Thalassiosirophycidae</taxon>
        <taxon>Thalassiosirales</taxon>
        <taxon>Thalassiosiraceae</taxon>
        <taxon>Thalassiosira</taxon>
    </lineage>
</organism>
<gene>
    <name evidence="7" type="ORF">THAOC_20336</name>
</gene>
<evidence type="ECO:0000313" key="8">
    <source>
        <dbReference type="Proteomes" id="UP000266841"/>
    </source>
</evidence>
<dbReference type="OrthoDB" id="983479at2759"/>
<keyword evidence="8" id="KW-1185">Reference proteome</keyword>
<dbReference type="SMART" id="SM00105">
    <property type="entry name" value="ArfGap"/>
    <property type="match status" value="1"/>
</dbReference>
<dbReference type="PANTHER" id="PTHR45686:SF4">
    <property type="entry name" value="ADP-RIBOSYLATION FACTOR GTPASE ACTIVATING PROTEIN 3, ISOFORM H"/>
    <property type="match status" value="1"/>
</dbReference>
<dbReference type="GO" id="GO:0048205">
    <property type="term" value="P:COPI coating of Golgi vesicle"/>
    <property type="evidence" value="ECO:0007669"/>
    <property type="project" value="TreeGrafter"/>
</dbReference>
<dbReference type="EMBL" id="AGNL01022901">
    <property type="protein sequence ID" value="EJK59443.1"/>
    <property type="molecule type" value="Genomic_DNA"/>
</dbReference>
<dbReference type="eggNOG" id="KOG0704">
    <property type="taxonomic scope" value="Eukaryota"/>
</dbReference>
<dbReference type="InterPro" id="IPR029059">
    <property type="entry name" value="AB_hydrolase_5"/>
</dbReference>
<dbReference type="Gene3D" id="1.10.220.150">
    <property type="entry name" value="Arf GTPase activating protein"/>
    <property type="match status" value="1"/>
</dbReference>
<proteinExistence type="predicted"/>
<evidence type="ECO:0000313" key="7">
    <source>
        <dbReference type="EMBL" id="EJK59443.1"/>
    </source>
</evidence>
<comment type="caution">
    <text evidence="7">The sequence shown here is derived from an EMBL/GenBank/DDBJ whole genome shotgun (WGS) entry which is preliminary data.</text>
</comment>
<dbReference type="Pfam" id="PF12695">
    <property type="entry name" value="Abhydrolase_5"/>
    <property type="match status" value="1"/>
</dbReference>
<dbReference type="SUPFAM" id="SSF53474">
    <property type="entry name" value="alpha/beta-Hydrolases"/>
    <property type="match status" value="1"/>
</dbReference>
<keyword evidence="1" id="KW-0343">GTPase activation</keyword>
<keyword evidence="3 5" id="KW-0863">Zinc-finger</keyword>
<accession>K0S008</accession>
<feature type="domain" description="Arf-GAP" evidence="6">
    <location>
        <begin position="10"/>
        <end position="80"/>
    </location>
</feature>
<dbReference type="Pfam" id="PF01412">
    <property type="entry name" value="ArfGap"/>
    <property type="match status" value="1"/>
</dbReference>
<evidence type="ECO:0000256" key="3">
    <source>
        <dbReference type="ARBA" id="ARBA00022771"/>
    </source>
</evidence>
<dbReference type="SUPFAM" id="SSF57863">
    <property type="entry name" value="ArfGap/RecO-like zinc finger"/>
    <property type="match status" value="1"/>
</dbReference>
<dbReference type="PANTHER" id="PTHR45686">
    <property type="entry name" value="ADP-RIBOSYLATION FACTOR GTPASE ACTIVATING PROTEIN 3, ISOFORM H-RELATED"/>
    <property type="match status" value="1"/>
</dbReference>